<dbReference type="SUPFAM" id="SSF55729">
    <property type="entry name" value="Acyl-CoA N-acyltransferases (Nat)"/>
    <property type="match status" value="1"/>
</dbReference>
<organism evidence="2 3">
    <name type="scientific">Kaistia geumhonensis</name>
    <dbReference type="NCBI Taxonomy" id="410839"/>
    <lineage>
        <taxon>Bacteria</taxon>
        <taxon>Pseudomonadati</taxon>
        <taxon>Pseudomonadota</taxon>
        <taxon>Alphaproteobacteria</taxon>
        <taxon>Hyphomicrobiales</taxon>
        <taxon>Kaistiaceae</taxon>
        <taxon>Kaistia</taxon>
    </lineage>
</organism>
<dbReference type="InterPro" id="IPR051531">
    <property type="entry name" value="N-acetyltransferase"/>
</dbReference>
<dbReference type="InterPro" id="IPR016181">
    <property type="entry name" value="Acyl_CoA_acyltransferase"/>
</dbReference>
<feature type="domain" description="N-acetyltransferase" evidence="1">
    <location>
        <begin position="12"/>
        <end position="164"/>
    </location>
</feature>
<proteinExistence type="predicted"/>
<comment type="caution">
    <text evidence="2">The sequence shown here is derived from an EMBL/GenBank/DDBJ whole genome shotgun (WGS) entry which is preliminary data.</text>
</comment>
<reference evidence="2 3" key="1">
    <citation type="submission" date="2023-07" db="EMBL/GenBank/DDBJ databases">
        <title>Genomic Encyclopedia of Type Strains, Phase IV (KMG-IV): sequencing the most valuable type-strain genomes for metagenomic binning, comparative biology and taxonomic classification.</title>
        <authorList>
            <person name="Goeker M."/>
        </authorList>
    </citation>
    <scope>NUCLEOTIDE SEQUENCE [LARGE SCALE GENOMIC DNA]</scope>
    <source>
        <strain evidence="2 3">B1-1</strain>
    </source>
</reference>
<sequence length="180" mass="20161">MLPDGQMQTARLTLRTVEDRDAAALVAGLGDIEVARWLSRVPFPYTLAEARRFIVWERSVRHEGEERVVAIEHDGDLAGIVSLRGRSAEPVLGYWLARRHWGRGLMTEAVGPILDLAFADPLVSGVRSGVFEGNERSLAIQKRYGFVVSGRSHVHNLALGRDLAHIDTHLTRARHKEQKR</sequence>
<dbReference type="InterPro" id="IPR000182">
    <property type="entry name" value="GNAT_dom"/>
</dbReference>
<dbReference type="EMBL" id="JAUSWJ010000001">
    <property type="protein sequence ID" value="MDQ0517144.1"/>
    <property type="molecule type" value="Genomic_DNA"/>
</dbReference>
<name>A0ABU0M845_9HYPH</name>
<dbReference type="PANTHER" id="PTHR43792">
    <property type="entry name" value="GNAT FAMILY, PUTATIVE (AFU_ORTHOLOGUE AFUA_3G00765)-RELATED-RELATED"/>
    <property type="match status" value="1"/>
</dbReference>
<dbReference type="RefSeq" id="WP_266278680.1">
    <property type="nucleotide sequence ID" value="NZ_JAPKNF010000001.1"/>
</dbReference>
<evidence type="ECO:0000313" key="2">
    <source>
        <dbReference type="EMBL" id="MDQ0517144.1"/>
    </source>
</evidence>
<evidence type="ECO:0000313" key="3">
    <source>
        <dbReference type="Proteomes" id="UP001223743"/>
    </source>
</evidence>
<dbReference type="Pfam" id="PF13302">
    <property type="entry name" value="Acetyltransf_3"/>
    <property type="match status" value="1"/>
</dbReference>
<dbReference type="Gene3D" id="3.40.630.30">
    <property type="match status" value="1"/>
</dbReference>
<keyword evidence="3" id="KW-1185">Reference proteome</keyword>
<dbReference type="PROSITE" id="PS51186">
    <property type="entry name" value="GNAT"/>
    <property type="match status" value="1"/>
</dbReference>
<accession>A0ABU0M845</accession>
<gene>
    <name evidence="2" type="ORF">QO015_002757</name>
</gene>
<protein>
    <submittedName>
        <fullName evidence="2">RimJ/RimL family protein N-acetyltransferase</fullName>
    </submittedName>
</protein>
<evidence type="ECO:0000259" key="1">
    <source>
        <dbReference type="PROSITE" id="PS51186"/>
    </source>
</evidence>
<dbReference type="Proteomes" id="UP001223743">
    <property type="component" value="Unassembled WGS sequence"/>
</dbReference>